<evidence type="ECO:0000256" key="1">
    <source>
        <dbReference type="SAM" id="SignalP"/>
    </source>
</evidence>
<gene>
    <name evidence="3" type="ORF">FIT61_04275</name>
</gene>
<dbReference type="PROSITE" id="PS51257">
    <property type="entry name" value="PROKAR_LIPOPROTEIN"/>
    <property type="match status" value="1"/>
</dbReference>
<dbReference type="InterPro" id="IPR025411">
    <property type="entry name" value="DUF4136"/>
</dbReference>
<dbReference type="KEGG" id="mrk:FIT61_04275"/>
<evidence type="ECO:0000259" key="2">
    <source>
        <dbReference type="Pfam" id="PF13590"/>
    </source>
</evidence>
<dbReference type="Gene3D" id="3.30.160.670">
    <property type="match status" value="1"/>
</dbReference>
<dbReference type="Pfam" id="PF13590">
    <property type="entry name" value="DUF4136"/>
    <property type="match status" value="1"/>
</dbReference>
<feature type="domain" description="DUF4136" evidence="2">
    <location>
        <begin position="46"/>
        <end position="202"/>
    </location>
</feature>
<dbReference type="Proteomes" id="UP000312102">
    <property type="component" value="Chromosome"/>
</dbReference>
<keyword evidence="1" id="KW-0732">Signal</keyword>
<feature type="chain" id="PRO_5042226788" evidence="1">
    <location>
        <begin position="18"/>
        <end position="218"/>
    </location>
</feature>
<keyword evidence="4" id="KW-1185">Reference proteome</keyword>
<reference evidence="3 4" key="1">
    <citation type="journal article" date="2019" name="ISME J.">
        <title>Evolution in action: habitat transition from sediment to the pelagial leads to genome streamlining in Methylophilaceae.</title>
        <authorList>
            <person name="Salcher M."/>
            <person name="Schaefle D."/>
            <person name="Kaspar M."/>
            <person name="Neuenschwander S.M."/>
            <person name="Ghai R."/>
        </authorList>
    </citation>
    <scope>NUCLEOTIDE SEQUENCE [LARGE SCALE GENOMIC DNA]</scope>
    <source>
        <strain evidence="3 4">MMS-RI-1</strain>
    </source>
</reference>
<evidence type="ECO:0000313" key="3">
    <source>
        <dbReference type="EMBL" id="QDD13660.1"/>
    </source>
</evidence>
<dbReference type="RefSeq" id="WP_139883475.1">
    <property type="nucleotide sequence ID" value="NZ_CP040986.1"/>
</dbReference>
<organism evidence="3 4">
    <name type="scientific">Candidatus Methylopumilus rimovensis</name>
    <dbReference type="NCBI Taxonomy" id="2588535"/>
    <lineage>
        <taxon>Bacteria</taxon>
        <taxon>Pseudomonadati</taxon>
        <taxon>Pseudomonadota</taxon>
        <taxon>Betaproteobacteria</taxon>
        <taxon>Nitrosomonadales</taxon>
        <taxon>Methylophilaceae</taxon>
        <taxon>Candidatus Methylopumilus</taxon>
    </lineage>
</organism>
<proteinExistence type="predicted"/>
<accession>A0AAE6FTF7</accession>
<protein>
    <submittedName>
        <fullName evidence="3">DUF4136 domain-containing protein</fullName>
    </submittedName>
</protein>
<evidence type="ECO:0000313" key="4">
    <source>
        <dbReference type="Proteomes" id="UP000312102"/>
    </source>
</evidence>
<dbReference type="AlphaFoldDB" id="A0AAE6FTF7"/>
<sequence length="218" mass="25061">MRFIFTIISLIALASVAGCQHLAQKNPSLKAELTVFHELPKDFKLSTVAIVPWHQSQKGSLEFKHYSAILKERIEKLGFTVVDHSKKPELLLFFDYGDDNGKEITETYTIPDFGMIGYTGYSLNSWGMYPGMPMYGYRGYQTHTNKYTLFTRYIRIDIAKPKMKSTELDKIYEGQLRSRGTCSKLTVTLPYLIDMYFQNFPGKNNDTQSLEKSWDGVC</sequence>
<feature type="signal peptide" evidence="1">
    <location>
        <begin position="1"/>
        <end position="17"/>
    </location>
</feature>
<name>A0AAE6FTF7_9PROT</name>
<dbReference type="EMBL" id="CP040986">
    <property type="protein sequence ID" value="QDD13660.1"/>
    <property type="molecule type" value="Genomic_DNA"/>
</dbReference>